<proteinExistence type="inferred from homology"/>
<dbReference type="PANTHER" id="PTHR43141">
    <property type="entry name" value="CYTOCHROME BD2 SUBUNIT II"/>
    <property type="match status" value="1"/>
</dbReference>
<keyword evidence="3" id="KW-1003">Cell membrane</keyword>
<evidence type="ECO:0000256" key="7">
    <source>
        <dbReference type="SAM" id="Phobius"/>
    </source>
</evidence>
<feature type="transmembrane region" description="Helical" evidence="7">
    <location>
        <begin position="7"/>
        <end position="29"/>
    </location>
</feature>
<keyword evidence="5 7" id="KW-1133">Transmembrane helix</keyword>
<feature type="transmembrane region" description="Helical" evidence="7">
    <location>
        <begin position="301"/>
        <end position="323"/>
    </location>
</feature>
<accession>A0A2R4XN95</accession>
<keyword evidence="9" id="KW-1185">Reference proteome</keyword>
<comment type="subcellular location">
    <subcellularLocation>
        <location evidence="1">Cell membrane</location>
        <topology evidence="1">Multi-pass membrane protein</topology>
    </subcellularLocation>
</comment>
<sequence>MSILFENAAWLPLTFAFLMGFAMLVYAVLDGYDLGVGILLRQATDTEKDRMIGSIGPFWDANETWLVLGVGLLLVAFPAAHGVILSSLYLPVAVMLIGLILRGVAFDFRAKAKIDHKERWNNVFFAGSLLAAVSQGYMLGSYILGFDSSPAGVAFSLLVGVCIAAGYSLIGACWLIMKTEGALQAKSVQWARYSLWGTMLAIALISISTPLVSERIFEKWFSFPNIVLLAPIPVITLSLITALEVMLRQMPKPEDRWNWVPFILTIGIFILCFHGLAYSFYPYIVPDQLTIVDSASAPESLVIILVGALVVLPVLFGYTILAYKIFHGKAKDLSYD</sequence>
<feature type="transmembrane region" description="Helical" evidence="7">
    <location>
        <begin position="259"/>
        <end position="281"/>
    </location>
</feature>
<dbReference type="EMBL" id="CP028901">
    <property type="protein sequence ID" value="AWB35277.1"/>
    <property type="molecule type" value="Genomic_DNA"/>
</dbReference>
<feature type="transmembrane region" description="Helical" evidence="7">
    <location>
        <begin position="122"/>
        <end position="145"/>
    </location>
</feature>
<dbReference type="GO" id="GO:0070069">
    <property type="term" value="C:cytochrome complex"/>
    <property type="evidence" value="ECO:0007669"/>
    <property type="project" value="TreeGrafter"/>
</dbReference>
<dbReference type="RefSeq" id="WP_108622703.1">
    <property type="nucleotide sequence ID" value="NZ_CP028901.1"/>
</dbReference>
<comment type="similarity">
    <text evidence="2">Belongs to the cytochrome ubiquinol oxidase subunit 2 family.</text>
</comment>
<evidence type="ECO:0000256" key="6">
    <source>
        <dbReference type="ARBA" id="ARBA00023136"/>
    </source>
</evidence>
<dbReference type="InterPro" id="IPR003317">
    <property type="entry name" value="Cyt-d_oxidase_su2"/>
</dbReference>
<dbReference type="GO" id="GO:0005886">
    <property type="term" value="C:plasma membrane"/>
    <property type="evidence" value="ECO:0007669"/>
    <property type="project" value="UniProtKB-SubCell"/>
</dbReference>
<dbReference type="Proteomes" id="UP000244571">
    <property type="component" value="Chromosome"/>
</dbReference>
<dbReference type="Pfam" id="PF02322">
    <property type="entry name" value="Cyt_bd_oxida_II"/>
    <property type="match status" value="1"/>
</dbReference>
<dbReference type="AlphaFoldDB" id="A0A2R4XN95"/>
<keyword evidence="4 7" id="KW-0812">Transmembrane</keyword>
<dbReference type="KEGG" id="boz:DBV39_17755"/>
<dbReference type="GO" id="GO:0016682">
    <property type="term" value="F:oxidoreductase activity, acting on diphenols and related substances as donors, oxygen as acceptor"/>
    <property type="evidence" value="ECO:0007669"/>
    <property type="project" value="TreeGrafter"/>
</dbReference>
<reference evidence="8 9" key="1">
    <citation type="submission" date="2018-04" db="EMBL/GenBank/DDBJ databases">
        <title>Bordetella sp. HZ20 isolated from seawater.</title>
        <authorList>
            <person name="Sun C."/>
        </authorList>
    </citation>
    <scope>NUCLEOTIDE SEQUENCE [LARGE SCALE GENOMIC DNA]</scope>
    <source>
        <strain evidence="8 9">HZ20</strain>
    </source>
</reference>
<evidence type="ECO:0000256" key="1">
    <source>
        <dbReference type="ARBA" id="ARBA00004651"/>
    </source>
</evidence>
<dbReference type="OrthoDB" id="9776710at2"/>
<feature type="transmembrane region" description="Helical" evidence="7">
    <location>
        <begin position="68"/>
        <end position="101"/>
    </location>
</feature>
<name>A0A2R4XN95_9BURK</name>
<evidence type="ECO:0000313" key="9">
    <source>
        <dbReference type="Proteomes" id="UP000244571"/>
    </source>
</evidence>
<evidence type="ECO:0000256" key="3">
    <source>
        <dbReference type="ARBA" id="ARBA00022475"/>
    </source>
</evidence>
<feature type="transmembrane region" description="Helical" evidence="7">
    <location>
        <begin position="193"/>
        <end position="213"/>
    </location>
</feature>
<feature type="transmembrane region" description="Helical" evidence="7">
    <location>
        <begin position="225"/>
        <end position="247"/>
    </location>
</feature>
<gene>
    <name evidence="8" type="ORF">DBV39_17755</name>
</gene>
<dbReference type="GO" id="GO:0019646">
    <property type="term" value="P:aerobic electron transport chain"/>
    <property type="evidence" value="ECO:0007669"/>
    <property type="project" value="TreeGrafter"/>
</dbReference>
<evidence type="ECO:0000256" key="5">
    <source>
        <dbReference type="ARBA" id="ARBA00022989"/>
    </source>
</evidence>
<dbReference type="PANTHER" id="PTHR43141:SF2">
    <property type="entry name" value="BLR3729 PROTEIN"/>
    <property type="match status" value="1"/>
</dbReference>
<evidence type="ECO:0000256" key="2">
    <source>
        <dbReference type="ARBA" id="ARBA00007543"/>
    </source>
</evidence>
<evidence type="ECO:0000313" key="8">
    <source>
        <dbReference type="EMBL" id="AWB35277.1"/>
    </source>
</evidence>
<organism evidence="8 9">
    <name type="scientific">Orrella marina</name>
    <dbReference type="NCBI Taxonomy" id="2163011"/>
    <lineage>
        <taxon>Bacteria</taxon>
        <taxon>Pseudomonadati</taxon>
        <taxon>Pseudomonadota</taxon>
        <taxon>Betaproteobacteria</taxon>
        <taxon>Burkholderiales</taxon>
        <taxon>Alcaligenaceae</taxon>
        <taxon>Orrella</taxon>
    </lineage>
</organism>
<evidence type="ECO:0000256" key="4">
    <source>
        <dbReference type="ARBA" id="ARBA00022692"/>
    </source>
</evidence>
<protein>
    <submittedName>
        <fullName evidence="8">Cytochrome BD ubiquinol oxidase subunit II</fullName>
    </submittedName>
</protein>
<dbReference type="GO" id="GO:0009055">
    <property type="term" value="F:electron transfer activity"/>
    <property type="evidence" value="ECO:0007669"/>
    <property type="project" value="TreeGrafter"/>
</dbReference>
<keyword evidence="6 7" id="KW-0472">Membrane</keyword>
<feature type="transmembrane region" description="Helical" evidence="7">
    <location>
        <begin position="151"/>
        <end position="177"/>
    </location>
</feature>